<comment type="caution">
    <text evidence="2">The sequence shown here is derived from an EMBL/GenBank/DDBJ whole genome shotgun (WGS) entry which is preliminary data.</text>
</comment>
<dbReference type="OrthoDB" id="4416590at2759"/>
<organism evidence="2 3">
    <name type="scientific">Penicillium cosmopolitanum</name>
    <dbReference type="NCBI Taxonomy" id="1131564"/>
    <lineage>
        <taxon>Eukaryota</taxon>
        <taxon>Fungi</taxon>
        <taxon>Dikarya</taxon>
        <taxon>Ascomycota</taxon>
        <taxon>Pezizomycotina</taxon>
        <taxon>Eurotiomycetes</taxon>
        <taxon>Eurotiomycetidae</taxon>
        <taxon>Eurotiales</taxon>
        <taxon>Aspergillaceae</taxon>
        <taxon>Penicillium</taxon>
    </lineage>
</organism>
<dbReference type="AlphaFoldDB" id="A0A9X0BAJ5"/>
<evidence type="ECO:0000256" key="1">
    <source>
        <dbReference type="SAM" id="SignalP"/>
    </source>
</evidence>
<feature type="chain" id="PRO_5040813107" description="AA1-like domain-containing protein" evidence="1">
    <location>
        <begin position="18"/>
        <end position="152"/>
    </location>
</feature>
<keyword evidence="3" id="KW-1185">Reference proteome</keyword>
<reference evidence="2" key="1">
    <citation type="submission" date="2022-12" db="EMBL/GenBank/DDBJ databases">
        <authorList>
            <person name="Petersen C."/>
        </authorList>
    </citation>
    <scope>NUCLEOTIDE SEQUENCE</scope>
    <source>
        <strain evidence="2">IBT 29677</strain>
    </source>
</reference>
<proteinExistence type="predicted"/>
<feature type="signal peptide" evidence="1">
    <location>
        <begin position="1"/>
        <end position="17"/>
    </location>
</feature>
<name>A0A9X0BAJ5_9EURO</name>
<dbReference type="RefSeq" id="XP_056489958.1">
    <property type="nucleotide sequence ID" value="XM_056630656.1"/>
</dbReference>
<dbReference type="EMBL" id="JAPZBU010000006">
    <property type="protein sequence ID" value="KAJ5397906.1"/>
    <property type="molecule type" value="Genomic_DNA"/>
</dbReference>
<gene>
    <name evidence="2" type="ORF">N7509_006019</name>
</gene>
<reference evidence="2" key="2">
    <citation type="journal article" date="2023" name="IMA Fungus">
        <title>Comparative genomic study of the Penicillium genus elucidates a diverse pangenome and 15 lateral gene transfer events.</title>
        <authorList>
            <person name="Petersen C."/>
            <person name="Sorensen T."/>
            <person name="Nielsen M.R."/>
            <person name="Sondergaard T.E."/>
            <person name="Sorensen J.L."/>
            <person name="Fitzpatrick D.A."/>
            <person name="Frisvad J.C."/>
            <person name="Nielsen K.L."/>
        </authorList>
    </citation>
    <scope>NUCLEOTIDE SEQUENCE</scope>
    <source>
        <strain evidence="2">IBT 29677</strain>
    </source>
</reference>
<dbReference type="Proteomes" id="UP001147747">
    <property type="component" value="Unassembled WGS sequence"/>
</dbReference>
<accession>A0A9X0BAJ5</accession>
<evidence type="ECO:0008006" key="4">
    <source>
        <dbReference type="Google" id="ProtNLM"/>
    </source>
</evidence>
<protein>
    <recommendedName>
        <fullName evidence="4">AA1-like domain-containing protein</fullName>
    </recommendedName>
</protein>
<evidence type="ECO:0000313" key="2">
    <source>
        <dbReference type="EMBL" id="KAJ5397906.1"/>
    </source>
</evidence>
<keyword evidence="1" id="KW-0732">Signal</keyword>
<dbReference type="GeneID" id="81369636"/>
<evidence type="ECO:0000313" key="3">
    <source>
        <dbReference type="Proteomes" id="UP001147747"/>
    </source>
</evidence>
<sequence length="152" mass="16639">MKYTIASVLLAASSAFAAPASTKREATSLQITDFKANVGFDATMHFVLTDSNYPDDTPTDCNLIWTYGHKPDERARCNNGKYHIEFPGGAPDLHQFTLGLKRLESDPIQEQGQVLVDSSVEGSNWVCVDNPSDGIKLHCDYNGTLEMPITLG</sequence>